<name>A0AAV4CDD1_9GAST</name>
<protein>
    <submittedName>
        <fullName evidence="1">Uncharacterized protein</fullName>
    </submittedName>
</protein>
<evidence type="ECO:0000313" key="1">
    <source>
        <dbReference type="EMBL" id="GFO30775.1"/>
    </source>
</evidence>
<organism evidence="1 2">
    <name type="scientific">Plakobranchus ocellatus</name>
    <dbReference type="NCBI Taxonomy" id="259542"/>
    <lineage>
        <taxon>Eukaryota</taxon>
        <taxon>Metazoa</taxon>
        <taxon>Spiralia</taxon>
        <taxon>Lophotrochozoa</taxon>
        <taxon>Mollusca</taxon>
        <taxon>Gastropoda</taxon>
        <taxon>Heterobranchia</taxon>
        <taxon>Euthyneura</taxon>
        <taxon>Panpulmonata</taxon>
        <taxon>Sacoglossa</taxon>
        <taxon>Placobranchoidea</taxon>
        <taxon>Plakobranchidae</taxon>
        <taxon>Plakobranchus</taxon>
    </lineage>
</organism>
<accession>A0AAV4CDD1</accession>
<evidence type="ECO:0000313" key="2">
    <source>
        <dbReference type="Proteomes" id="UP000735302"/>
    </source>
</evidence>
<sequence length="93" mass="10624">MTVYKPLPPYLLVEKFNGTVERKKISKKINVTLNSQDNDNDKTCIHTILSPSLSSSFSRRGKDRQDIVRKRSNAIIGLFQDDKTTTKALEIWA</sequence>
<comment type="caution">
    <text evidence="1">The sequence shown here is derived from an EMBL/GenBank/DDBJ whole genome shotgun (WGS) entry which is preliminary data.</text>
</comment>
<gene>
    <name evidence="1" type="ORF">PoB_005728000</name>
</gene>
<keyword evidence="2" id="KW-1185">Reference proteome</keyword>
<dbReference type="Proteomes" id="UP000735302">
    <property type="component" value="Unassembled WGS sequence"/>
</dbReference>
<proteinExistence type="predicted"/>
<reference evidence="1 2" key="1">
    <citation type="journal article" date="2021" name="Elife">
        <title>Chloroplast acquisition without the gene transfer in kleptoplastic sea slugs, Plakobranchus ocellatus.</title>
        <authorList>
            <person name="Maeda T."/>
            <person name="Takahashi S."/>
            <person name="Yoshida T."/>
            <person name="Shimamura S."/>
            <person name="Takaki Y."/>
            <person name="Nagai Y."/>
            <person name="Toyoda A."/>
            <person name="Suzuki Y."/>
            <person name="Arimoto A."/>
            <person name="Ishii H."/>
            <person name="Satoh N."/>
            <person name="Nishiyama T."/>
            <person name="Hasebe M."/>
            <person name="Maruyama T."/>
            <person name="Minagawa J."/>
            <person name="Obokata J."/>
            <person name="Shigenobu S."/>
        </authorList>
    </citation>
    <scope>NUCLEOTIDE SEQUENCE [LARGE SCALE GENOMIC DNA]</scope>
</reference>
<dbReference type="EMBL" id="BLXT01006265">
    <property type="protein sequence ID" value="GFO30775.1"/>
    <property type="molecule type" value="Genomic_DNA"/>
</dbReference>
<dbReference type="AlphaFoldDB" id="A0AAV4CDD1"/>